<dbReference type="OrthoDB" id="206201at2759"/>
<evidence type="ECO:0000256" key="6">
    <source>
        <dbReference type="RuleBase" id="RU003355"/>
    </source>
</evidence>
<feature type="non-terminal residue" evidence="8">
    <location>
        <position position="325"/>
    </location>
</feature>
<dbReference type="InterPro" id="IPR023827">
    <property type="entry name" value="Peptidase_S8_Asp-AS"/>
</dbReference>
<feature type="active site" description="Charge relay system" evidence="5">
    <location>
        <position position="269"/>
    </location>
</feature>
<evidence type="ECO:0000256" key="5">
    <source>
        <dbReference type="PROSITE-ProRule" id="PRU01240"/>
    </source>
</evidence>
<dbReference type="GO" id="GO:0006508">
    <property type="term" value="P:proteolysis"/>
    <property type="evidence" value="ECO:0007669"/>
    <property type="project" value="UniProtKB-KW"/>
</dbReference>
<proteinExistence type="inferred from homology"/>
<dbReference type="GO" id="GO:0004252">
    <property type="term" value="F:serine-type endopeptidase activity"/>
    <property type="evidence" value="ECO:0007669"/>
    <property type="project" value="UniProtKB-UniRule"/>
</dbReference>
<dbReference type="Pfam" id="PF00082">
    <property type="entry name" value="Peptidase_S8"/>
    <property type="match status" value="1"/>
</dbReference>
<dbReference type="FunFam" id="3.40.50.200:FF:000007">
    <property type="entry name" value="Subtilisin-like serine protease"/>
    <property type="match status" value="1"/>
</dbReference>
<keyword evidence="9" id="KW-1185">Reference proteome</keyword>
<accession>A0A4P9XQC5</accession>
<dbReference type="InterPro" id="IPR000209">
    <property type="entry name" value="Peptidase_S8/S53_dom"/>
</dbReference>
<dbReference type="GO" id="GO:0005615">
    <property type="term" value="C:extracellular space"/>
    <property type="evidence" value="ECO:0007669"/>
    <property type="project" value="TreeGrafter"/>
</dbReference>
<dbReference type="CDD" id="cd04077">
    <property type="entry name" value="Peptidases_S8_PCSK9_ProteinaseK_like"/>
    <property type="match status" value="1"/>
</dbReference>
<evidence type="ECO:0000313" key="8">
    <source>
        <dbReference type="EMBL" id="RKP08112.1"/>
    </source>
</evidence>
<dbReference type="PROSITE" id="PS00136">
    <property type="entry name" value="SUBTILASE_ASP"/>
    <property type="match status" value="1"/>
</dbReference>
<sequence>RFDGKVLEPLIKSGIIKYVEPDHPVRANDAASGVQEAPSNWGLARIDKRRFPLQNTFHYPKSAGSGVTVYILDTGVNTAHGDLGGRAKFGVDVISNDVTTDDNGHGTFVAGLVGGKNFGVAKSCSMVSVKTLDSQGSAPSSKVIRAIQYVIDQHQKSETKKTIINLSLDAPRSRALNDAIAQATQQNITIVVAAGNGDDKGVPQDACNYSPSSASSSLPVITVGAVDKNDKVASFSNYGKCVTLLAPGTNLASISNKSPTSSAVLSGTSFAAPLVTGFAALIMADSDTLLSPAEIKEQIVSYATSGIISGLKSDGTPNALLFGNL</sequence>
<evidence type="ECO:0000256" key="2">
    <source>
        <dbReference type="ARBA" id="ARBA00022670"/>
    </source>
</evidence>
<protein>
    <submittedName>
        <fullName evidence="8">Peptidase S8/S53 domain-containing protein</fullName>
    </submittedName>
</protein>
<dbReference type="PANTHER" id="PTHR43806">
    <property type="entry name" value="PEPTIDASE S8"/>
    <property type="match status" value="1"/>
</dbReference>
<dbReference type="InterPro" id="IPR034193">
    <property type="entry name" value="PCSK9_ProteinaseK-like"/>
</dbReference>
<keyword evidence="4 5" id="KW-0720">Serine protease</keyword>
<dbReference type="InterPro" id="IPR050131">
    <property type="entry name" value="Peptidase_S8_subtilisin-like"/>
</dbReference>
<dbReference type="InterPro" id="IPR015500">
    <property type="entry name" value="Peptidase_S8_subtilisin-rel"/>
</dbReference>
<organism evidence="8 9">
    <name type="scientific">Thamnocephalis sphaerospora</name>
    <dbReference type="NCBI Taxonomy" id="78915"/>
    <lineage>
        <taxon>Eukaryota</taxon>
        <taxon>Fungi</taxon>
        <taxon>Fungi incertae sedis</taxon>
        <taxon>Zoopagomycota</taxon>
        <taxon>Zoopagomycotina</taxon>
        <taxon>Zoopagomycetes</taxon>
        <taxon>Zoopagales</taxon>
        <taxon>Sigmoideomycetaceae</taxon>
        <taxon>Thamnocephalis</taxon>
    </lineage>
</organism>
<evidence type="ECO:0000256" key="1">
    <source>
        <dbReference type="ARBA" id="ARBA00011073"/>
    </source>
</evidence>
<dbReference type="PANTHER" id="PTHR43806:SF11">
    <property type="entry name" value="CEREVISIN-RELATED"/>
    <property type="match status" value="1"/>
</dbReference>
<dbReference type="InterPro" id="IPR023828">
    <property type="entry name" value="Peptidase_S8_Ser-AS"/>
</dbReference>
<reference evidence="9" key="1">
    <citation type="journal article" date="2018" name="Nat. Microbiol.">
        <title>Leveraging single-cell genomics to expand the fungal tree of life.</title>
        <authorList>
            <person name="Ahrendt S.R."/>
            <person name="Quandt C.A."/>
            <person name="Ciobanu D."/>
            <person name="Clum A."/>
            <person name="Salamov A."/>
            <person name="Andreopoulos B."/>
            <person name="Cheng J.F."/>
            <person name="Woyke T."/>
            <person name="Pelin A."/>
            <person name="Henrissat B."/>
            <person name="Reynolds N.K."/>
            <person name="Benny G.L."/>
            <person name="Smith M.E."/>
            <person name="James T.Y."/>
            <person name="Grigoriev I.V."/>
        </authorList>
    </citation>
    <scope>NUCLEOTIDE SEQUENCE [LARGE SCALE GENOMIC DNA]</scope>
    <source>
        <strain evidence="9">RSA 1356</strain>
    </source>
</reference>
<feature type="active site" description="Charge relay system" evidence="5">
    <location>
        <position position="105"/>
    </location>
</feature>
<dbReference type="Gene3D" id="3.40.50.200">
    <property type="entry name" value="Peptidase S8/S53 domain"/>
    <property type="match status" value="1"/>
</dbReference>
<keyword evidence="2 5" id="KW-0645">Protease</keyword>
<feature type="non-terminal residue" evidence="8">
    <location>
        <position position="1"/>
    </location>
</feature>
<feature type="active site" description="Charge relay system" evidence="5">
    <location>
        <position position="73"/>
    </location>
</feature>
<dbReference type="EMBL" id="KZ992636">
    <property type="protein sequence ID" value="RKP08112.1"/>
    <property type="molecule type" value="Genomic_DNA"/>
</dbReference>
<dbReference type="SUPFAM" id="SSF52743">
    <property type="entry name" value="Subtilisin-like"/>
    <property type="match status" value="1"/>
</dbReference>
<keyword evidence="3 5" id="KW-0378">Hydrolase</keyword>
<dbReference type="PRINTS" id="PR00723">
    <property type="entry name" value="SUBTILISIN"/>
</dbReference>
<comment type="similarity">
    <text evidence="1 5 6">Belongs to the peptidase S8 family.</text>
</comment>
<dbReference type="InterPro" id="IPR022398">
    <property type="entry name" value="Peptidase_S8_His-AS"/>
</dbReference>
<dbReference type="STRING" id="78915.A0A4P9XQC5"/>
<gene>
    <name evidence="8" type="ORF">THASP1DRAFT_6521</name>
</gene>
<evidence type="ECO:0000313" key="9">
    <source>
        <dbReference type="Proteomes" id="UP000271241"/>
    </source>
</evidence>
<dbReference type="AlphaFoldDB" id="A0A4P9XQC5"/>
<dbReference type="PROSITE" id="PS00138">
    <property type="entry name" value="SUBTILASE_SER"/>
    <property type="match status" value="1"/>
</dbReference>
<evidence type="ECO:0000256" key="4">
    <source>
        <dbReference type="ARBA" id="ARBA00022825"/>
    </source>
</evidence>
<dbReference type="PROSITE" id="PS51892">
    <property type="entry name" value="SUBTILASE"/>
    <property type="match status" value="1"/>
</dbReference>
<dbReference type="Proteomes" id="UP000271241">
    <property type="component" value="Unassembled WGS sequence"/>
</dbReference>
<dbReference type="InterPro" id="IPR036852">
    <property type="entry name" value="Peptidase_S8/S53_dom_sf"/>
</dbReference>
<evidence type="ECO:0000259" key="7">
    <source>
        <dbReference type="Pfam" id="PF00082"/>
    </source>
</evidence>
<feature type="domain" description="Peptidase S8/S53" evidence="7">
    <location>
        <begin position="64"/>
        <end position="306"/>
    </location>
</feature>
<name>A0A4P9XQC5_9FUNG</name>
<evidence type="ECO:0000256" key="3">
    <source>
        <dbReference type="ARBA" id="ARBA00022801"/>
    </source>
</evidence>
<dbReference type="PROSITE" id="PS00137">
    <property type="entry name" value="SUBTILASE_HIS"/>
    <property type="match status" value="1"/>
</dbReference>